<comment type="function">
    <text evidence="7">Catalyzes the formation of 4-diphosphocytidyl-2-C-methyl-D-erythritol from CTP and 2-C-methyl-D-erythritol 4-phosphate (MEP).</text>
</comment>
<dbReference type="UniPathway" id="UPA00056">
    <property type="reaction ID" value="UER00093"/>
</dbReference>
<evidence type="ECO:0000256" key="7">
    <source>
        <dbReference type="HAMAP-Rule" id="MF_00108"/>
    </source>
</evidence>
<dbReference type="HAMAP" id="MF_00108">
    <property type="entry name" value="IspD"/>
    <property type="match status" value="1"/>
</dbReference>
<accession>A0A1I2GUV9</accession>
<proteinExistence type="inferred from homology"/>
<dbReference type="Pfam" id="PF01128">
    <property type="entry name" value="IspD"/>
    <property type="match status" value="1"/>
</dbReference>
<dbReference type="GO" id="GO:0019288">
    <property type="term" value="P:isopentenyl diphosphate biosynthetic process, methylerythritol 4-phosphate pathway"/>
    <property type="evidence" value="ECO:0007669"/>
    <property type="project" value="UniProtKB-UniRule"/>
</dbReference>
<keyword evidence="9" id="KW-1185">Reference proteome</keyword>
<comment type="pathway">
    <text evidence="2 7">Isoprenoid biosynthesis; isopentenyl diphosphate biosynthesis via DXP pathway; isopentenyl diphosphate from 1-deoxy-D-xylulose 5-phosphate: step 2/6.</text>
</comment>
<evidence type="ECO:0000313" key="9">
    <source>
        <dbReference type="Proteomes" id="UP000198520"/>
    </source>
</evidence>
<dbReference type="PANTHER" id="PTHR32125">
    <property type="entry name" value="2-C-METHYL-D-ERYTHRITOL 4-PHOSPHATE CYTIDYLYLTRANSFERASE, CHLOROPLASTIC"/>
    <property type="match status" value="1"/>
</dbReference>
<name>A0A1I2GUV9_9MICO</name>
<dbReference type="OrthoDB" id="9802561at2"/>
<evidence type="ECO:0000256" key="4">
    <source>
        <dbReference type="ARBA" id="ARBA00022679"/>
    </source>
</evidence>
<dbReference type="SUPFAM" id="SSF53448">
    <property type="entry name" value="Nucleotide-diphospho-sugar transferases"/>
    <property type="match status" value="1"/>
</dbReference>
<dbReference type="InterPro" id="IPR050088">
    <property type="entry name" value="IspD/TarI_cytidylyltransf_bact"/>
</dbReference>
<dbReference type="EMBL" id="FONZ01000003">
    <property type="protein sequence ID" value="SFF20607.1"/>
    <property type="molecule type" value="Genomic_DNA"/>
</dbReference>
<feature type="site" description="Transition state stabilizer" evidence="7">
    <location>
        <position position="15"/>
    </location>
</feature>
<dbReference type="PANTHER" id="PTHR32125:SF4">
    <property type="entry name" value="2-C-METHYL-D-ERYTHRITOL 4-PHOSPHATE CYTIDYLYLTRANSFERASE, CHLOROPLASTIC"/>
    <property type="match status" value="1"/>
</dbReference>
<feature type="site" description="Positions MEP for the nucleophilic attack" evidence="7">
    <location>
        <position position="164"/>
    </location>
</feature>
<dbReference type="Proteomes" id="UP000198520">
    <property type="component" value="Unassembled WGS sequence"/>
</dbReference>
<comment type="similarity">
    <text evidence="3 7">Belongs to the IspD/TarI cytidylyltransferase family. IspD subfamily.</text>
</comment>
<dbReference type="Gene3D" id="3.90.550.10">
    <property type="entry name" value="Spore Coat Polysaccharide Biosynthesis Protein SpsA, Chain A"/>
    <property type="match status" value="1"/>
</dbReference>
<dbReference type="NCBIfam" id="TIGR00453">
    <property type="entry name" value="ispD"/>
    <property type="match status" value="1"/>
</dbReference>
<keyword evidence="5 7" id="KW-0548">Nucleotidyltransferase</keyword>
<feature type="site" description="Positions MEP for the nucleophilic attack" evidence="7">
    <location>
        <position position="224"/>
    </location>
</feature>
<evidence type="ECO:0000256" key="2">
    <source>
        <dbReference type="ARBA" id="ARBA00004787"/>
    </source>
</evidence>
<sequence length="242" mass="24717">MTCTVILTAAGTGTRLGHALPKALVPLDGTPLVAHAARRLAAAPSVDRLVVTAPAGYVDDVRRAVEAHLGRDIPVLVVPGGASRQESVARGLAAIDLEGVADDEVVLVHDAARSLAPADLVERVVAAVHAGHPGVIPVLPVTDTVKRVGPDEPDGAPVVATVPRGDLRRVQTPQGFRRDVLLAAHAAQSALAGDEATAATDDAALLEAAGHEVWAVAGDELAMKITTRRDLAVAAVLTEEGA</sequence>
<evidence type="ECO:0000256" key="1">
    <source>
        <dbReference type="ARBA" id="ARBA00001282"/>
    </source>
</evidence>
<dbReference type="CDD" id="cd02516">
    <property type="entry name" value="CDP-ME_synthetase"/>
    <property type="match status" value="1"/>
</dbReference>
<reference evidence="9" key="1">
    <citation type="submission" date="2016-10" db="EMBL/GenBank/DDBJ databases">
        <authorList>
            <person name="Varghese N."/>
            <person name="Submissions S."/>
        </authorList>
    </citation>
    <scope>NUCLEOTIDE SEQUENCE [LARGE SCALE GENOMIC DNA]</scope>
    <source>
        <strain evidence="9">DSM 19083</strain>
    </source>
</reference>
<dbReference type="InterPro" id="IPR029044">
    <property type="entry name" value="Nucleotide-diphossugar_trans"/>
</dbReference>
<evidence type="ECO:0000256" key="6">
    <source>
        <dbReference type="ARBA" id="ARBA00023229"/>
    </source>
</evidence>
<gene>
    <name evidence="7" type="primary">ispD</name>
    <name evidence="8" type="ORF">SAMN04488035_1971</name>
</gene>
<evidence type="ECO:0000256" key="3">
    <source>
        <dbReference type="ARBA" id="ARBA00009789"/>
    </source>
</evidence>
<protein>
    <recommendedName>
        <fullName evidence="7">2-C-methyl-D-erythritol 4-phosphate cytidylyltransferase</fullName>
        <ecNumber evidence="7">2.7.7.60</ecNumber>
    </recommendedName>
    <alternativeName>
        <fullName evidence="7">4-diphosphocytidyl-2C-methyl-D-erythritol synthase</fullName>
    </alternativeName>
    <alternativeName>
        <fullName evidence="7">MEP cytidylyltransferase</fullName>
        <shortName evidence="7">MCT</shortName>
    </alternativeName>
</protein>
<dbReference type="RefSeq" id="WP_093377983.1">
    <property type="nucleotide sequence ID" value="NZ_BNAN01000003.1"/>
</dbReference>
<keyword evidence="6 7" id="KW-0414">Isoprene biosynthesis</keyword>
<dbReference type="STRING" id="285351.SAMN04488035_1971"/>
<dbReference type="AlphaFoldDB" id="A0A1I2GUV9"/>
<dbReference type="FunFam" id="3.90.550.10:FF:000003">
    <property type="entry name" value="2-C-methyl-D-erythritol 4-phosphate cytidylyltransferase"/>
    <property type="match status" value="1"/>
</dbReference>
<dbReference type="EC" id="2.7.7.60" evidence="7"/>
<dbReference type="PROSITE" id="PS01295">
    <property type="entry name" value="ISPD"/>
    <property type="match status" value="1"/>
</dbReference>
<keyword evidence="4 7" id="KW-0808">Transferase</keyword>
<dbReference type="InterPro" id="IPR034683">
    <property type="entry name" value="IspD/TarI"/>
</dbReference>
<comment type="catalytic activity">
    <reaction evidence="1 7">
        <text>2-C-methyl-D-erythritol 4-phosphate + CTP + H(+) = 4-CDP-2-C-methyl-D-erythritol + diphosphate</text>
        <dbReference type="Rhea" id="RHEA:13429"/>
        <dbReference type="ChEBI" id="CHEBI:15378"/>
        <dbReference type="ChEBI" id="CHEBI:33019"/>
        <dbReference type="ChEBI" id="CHEBI:37563"/>
        <dbReference type="ChEBI" id="CHEBI:57823"/>
        <dbReference type="ChEBI" id="CHEBI:58262"/>
        <dbReference type="EC" id="2.7.7.60"/>
    </reaction>
</comment>
<evidence type="ECO:0000256" key="5">
    <source>
        <dbReference type="ARBA" id="ARBA00022695"/>
    </source>
</evidence>
<dbReference type="GO" id="GO:0050518">
    <property type="term" value="F:2-C-methyl-D-erythritol 4-phosphate cytidylyltransferase activity"/>
    <property type="evidence" value="ECO:0007669"/>
    <property type="project" value="UniProtKB-UniRule"/>
</dbReference>
<evidence type="ECO:0000313" key="8">
    <source>
        <dbReference type="EMBL" id="SFF20607.1"/>
    </source>
</evidence>
<dbReference type="InterPro" id="IPR001228">
    <property type="entry name" value="IspD"/>
</dbReference>
<organism evidence="8 9">
    <name type="scientific">Flavimobilis marinus</name>
    <dbReference type="NCBI Taxonomy" id="285351"/>
    <lineage>
        <taxon>Bacteria</taxon>
        <taxon>Bacillati</taxon>
        <taxon>Actinomycetota</taxon>
        <taxon>Actinomycetes</taxon>
        <taxon>Micrococcales</taxon>
        <taxon>Jonesiaceae</taxon>
        <taxon>Flavimobilis</taxon>
    </lineage>
</organism>
<dbReference type="InterPro" id="IPR018294">
    <property type="entry name" value="ISPD_synthase_CS"/>
</dbReference>
<feature type="site" description="Transition state stabilizer" evidence="7">
    <location>
        <position position="22"/>
    </location>
</feature>